<dbReference type="Proteomes" id="UP000571854">
    <property type="component" value="Unassembled WGS sequence"/>
</dbReference>
<sequence length="665" mass="73070">MKKSYFLFFLLLLSVVGSVSAEDVNITIPDTHSTSEWWVELTDTSLTTELVEYQLAPTQWGDVAPSITGIFDYRIYFNSKEDLARFCNIMSTSSDLAFGGAFTPYENGQLLPLTVVKIQESNNENKHTDDVFHLTTSHSGFIYTYTHAWGGVNSYSRILIDGVQYENAQSSTTIDSFNTGVITSTSDVEYIIWAEWYNGGGANLEGSFVIFDYVDYTITHENSYSADVTELYTPPMRYDLDINSNVNSFEVYSGDILLGTYDDGDMLPLPVGTHELTFKKGGYWDIPVTVEIVDSPVSINLNFIPSNYLYSITSDVEEINTYCYAQQIIPFSISPIKNSNGITMQFSGAEVLEVRDSVGTILAPDSNGRYEVGSINVDSSKSYTVKIATGPTLGTKNFVITATGYDLYGNVYQGIQTVSYICNELPVRITQPSSYVIGSNSVRVAEMQGETSTVITVELLKDGASLWNDNFDFGSYESHTFDFNIDDVGDYSLKFVSSGFSITLPISVENPISLVENTVTGSLGSTISIPVSVTNPLTVPQYYDIVIAPANSVNPLVNVTTTRISVAPGETKIVRPEAKLKEELDFDSYSLLVTVLSTDSSLSLMEEQVTLTIYSGGSSFIPVFDTDGSIYTNPYVIGTFVVVLSGGYILFRKKGMKKGGKSAKK</sequence>
<keyword evidence="1" id="KW-0812">Transmembrane</keyword>
<protein>
    <recommendedName>
        <fullName evidence="4">PEGA domain-containing protein</fullName>
    </recommendedName>
</protein>
<organism evidence="2 3">
    <name type="scientific">Methanococcus maripaludis</name>
    <name type="common">Methanococcus deltae</name>
    <dbReference type="NCBI Taxonomy" id="39152"/>
    <lineage>
        <taxon>Archaea</taxon>
        <taxon>Methanobacteriati</taxon>
        <taxon>Methanobacteriota</taxon>
        <taxon>Methanomada group</taxon>
        <taxon>Methanococci</taxon>
        <taxon>Methanococcales</taxon>
        <taxon>Methanococcaceae</taxon>
        <taxon>Methanococcus</taxon>
    </lineage>
</organism>
<evidence type="ECO:0008006" key="4">
    <source>
        <dbReference type="Google" id="ProtNLM"/>
    </source>
</evidence>
<keyword evidence="1" id="KW-1133">Transmembrane helix</keyword>
<dbReference type="RefSeq" id="WP_181491771.1">
    <property type="nucleotide sequence ID" value="NZ_JACDUJ010000001.1"/>
</dbReference>
<evidence type="ECO:0000313" key="3">
    <source>
        <dbReference type="Proteomes" id="UP000571854"/>
    </source>
</evidence>
<gene>
    <name evidence="2" type="ORF">HNP88_000380</name>
</gene>
<dbReference type="AlphaFoldDB" id="A0A7J9NM24"/>
<dbReference type="EMBL" id="JACDUJ010000001">
    <property type="protein sequence ID" value="MBA2846196.1"/>
    <property type="molecule type" value="Genomic_DNA"/>
</dbReference>
<evidence type="ECO:0000313" key="2">
    <source>
        <dbReference type="EMBL" id="MBA2846196.1"/>
    </source>
</evidence>
<keyword evidence="1" id="KW-0472">Membrane</keyword>
<evidence type="ECO:0000256" key="1">
    <source>
        <dbReference type="SAM" id="Phobius"/>
    </source>
</evidence>
<reference evidence="2 3" key="1">
    <citation type="submission" date="2020-07" db="EMBL/GenBank/DDBJ databases">
        <title>Genomic Encyclopedia of Type Strains, Phase IV (KMG-V): Genome sequencing to study the core and pangenomes of soil and plant-associated prokaryotes.</title>
        <authorList>
            <person name="Whitman W."/>
        </authorList>
    </citation>
    <scope>NUCLEOTIDE SEQUENCE [LARGE SCALE GENOMIC DNA]</scope>
    <source>
        <strain evidence="2 3">A5</strain>
    </source>
</reference>
<comment type="caution">
    <text evidence="2">The sequence shown here is derived from an EMBL/GenBank/DDBJ whole genome shotgun (WGS) entry which is preliminary data.</text>
</comment>
<name>A0A7J9NM24_METMI</name>
<feature type="transmembrane region" description="Helical" evidence="1">
    <location>
        <begin position="634"/>
        <end position="651"/>
    </location>
</feature>
<accession>A0A7J9NM24</accession>
<proteinExistence type="predicted"/>